<evidence type="ECO:0000313" key="3">
    <source>
        <dbReference type="Proteomes" id="UP001327560"/>
    </source>
</evidence>
<accession>A0AAQ3KQ47</accession>
<proteinExistence type="predicted"/>
<dbReference type="PANTHER" id="PTHR35127:SF1">
    <property type="entry name" value="GENOME ASSEMBLY, CHROMOSOME: A10"/>
    <property type="match status" value="1"/>
</dbReference>
<dbReference type="PANTHER" id="PTHR35127">
    <property type="entry name" value="OS03G0736900 PROTEIN"/>
    <property type="match status" value="1"/>
</dbReference>
<dbReference type="InterPro" id="IPR056706">
    <property type="entry name" value="DUF7804"/>
</dbReference>
<dbReference type="Pfam" id="PF25089">
    <property type="entry name" value="DUF7804"/>
    <property type="match status" value="1"/>
</dbReference>
<feature type="domain" description="DUF7804" evidence="1">
    <location>
        <begin position="105"/>
        <end position="191"/>
    </location>
</feature>
<name>A0AAQ3KQ47_9LILI</name>
<evidence type="ECO:0000259" key="1">
    <source>
        <dbReference type="Pfam" id="PF25089"/>
    </source>
</evidence>
<gene>
    <name evidence="2" type="ORF">Cni_G20531</name>
</gene>
<organism evidence="2 3">
    <name type="scientific">Canna indica</name>
    <name type="common">Indian-shot</name>
    <dbReference type="NCBI Taxonomy" id="4628"/>
    <lineage>
        <taxon>Eukaryota</taxon>
        <taxon>Viridiplantae</taxon>
        <taxon>Streptophyta</taxon>
        <taxon>Embryophyta</taxon>
        <taxon>Tracheophyta</taxon>
        <taxon>Spermatophyta</taxon>
        <taxon>Magnoliopsida</taxon>
        <taxon>Liliopsida</taxon>
        <taxon>Zingiberales</taxon>
        <taxon>Cannaceae</taxon>
        <taxon>Canna</taxon>
    </lineage>
</organism>
<evidence type="ECO:0000313" key="2">
    <source>
        <dbReference type="EMBL" id="WOL11767.1"/>
    </source>
</evidence>
<dbReference type="Proteomes" id="UP001327560">
    <property type="component" value="Chromosome 6"/>
</dbReference>
<keyword evidence="3" id="KW-1185">Reference proteome</keyword>
<dbReference type="EMBL" id="CP136895">
    <property type="protein sequence ID" value="WOL11767.1"/>
    <property type="molecule type" value="Genomic_DNA"/>
</dbReference>
<dbReference type="AlphaFoldDB" id="A0AAQ3KQ47"/>
<protein>
    <recommendedName>
        <fullName evidence="1">DUF7804 domain-containing protein</fullName>
    </recommendedName>
</protein>
<sequence length="258" mass="28427">MAPSSCAMEVQGAGLAGRLLPTRHRRIVSSGYHLPRGNMFHWDSMPGMAWRMRTRGTQTTLKPAKAVGNNSRAELWTTDGPPVLAAAADMFVNEEEEEASRRMIVTPEKLDHWMRESIGEIVRNIGEAPFLMDIFSDDGGLGGSEGACSGLRLEKEAAASTESWMGIKKRWDEERRTPDAVILVEELGGDDDVVRRMASTTWGLVVQGRGMDCAACYILNTTRVKSSMGFCTHFCLVRAKCFGEAADVQLTNAWLQGR</sequence>
<reference evidence="2 3" key="1">
    <citation type="submission" date="2023-10" db="EMBL/GenBank/DDBJ databases">
        <title>Chromosome-scale genome assembly provides insights into flower coloration mechanisms of Canna indica.</title>
        <authorList>
            <person name="Li C."/>
        </authorList>
    </citation>
    <scope>NUCLEOTIDE SEQUENCE [LARGE SCALE GENOMIC DNA]</scope>
    <source>
        <tissue evidence="2">Flower</tissue>
    </source>
</reference>